<sequence>MKPGGSAALAIGVGYVLGRQHKLRTALMLGAAAAGGRMAARRQQGGDQQGGQGGDEAQGGGAKPSSGGLVGKLGGAGKTAAIGVLTRSADRLGERLTERAASMRGGGSGKEDK</sequence>
<evidence type="ECO:0000256" key="1">
    <source>
        <dbReference type="SAM" id="MobiDB-lite"/>
    </source>
</evidence>
<organism evidence="2 3">
    <name type="scientific">Asanoa siamensis</name>
    <dbReference type="NCBI Taxonomy" id="926357"/>
    <lineage>
        <taxon>Bacteria</taxon>
        <taxon>Bacillati</taxon>
        <taxon>Actinomycetota</taxon>
        <taxon>Actinomycetes</taxon>
        <taxon>Micromonosporales</taxon>
        <taxon>Micromonosporaceae</taxon>
        <taxon>Asanoa</taxon>
    </lineage>
</organism>
<feature type="compositionally biased region" description="Gly residues" evidence="1">
    <location>
        <begin position="104"/>
        <end position="113"/>
    </location>
</feature>
<feature type="compositionally biased region" description="Basic and acidic residues" evidence="1">
    <location>
        <begin position="89"/>
        <end position="98"/>
    </location>
</feature>
<gene>
    <name evidence="2" type="ORF">Asi02nite_47040</name>
</gene>
<dbReference type="Proteomes" id="UP000604117">
    <property type="component" value="Unassembled WGS sequence"/>
</dbReference>
<dbReference type="EMBL" id="BONE01000040">
    <property type="protein sequence ID" value="GIF75186.1"/>
    <property type="molecule type" value="Genomic_DNA"/>
</dbReference>
<proteinExistence type="predicted"/>
<reference evidence="2 3" key="1">
    <citation type="submission" date="2021-01" db="EMBL/GenBank/DDBJ databases">
        <title>Whole genome shotgun sequence of Asanoa siamensis NBRC 107932.</title>
        <authorList>
            <person name="Komaki H."/>
            <person name="Tamura T."/>
        </authorList>
    </citation>
    <scope>NUCLEOTIDE SEQUENCE [LARGE SCALE GENOMIC DNA]</scope>
    <source>
        <strain evidence="2 3">NBRC 107932</strain>
    </source>
</reference>
<feature type="compositionally biased region" description="Gly residues" evidence="1">
    <location>
        <begin position="47"/>
        <end position="72"/>
    </location>
</feature>
<keyword evidence="3" id="KW-1185">Reference proteome</keyword>
<feature type="region of interest" description="Disordered" evidence="1">
    <location>
        <begin position="34"/>
        <end position="72"/>
    </location>
</feature>
<accession>A0ABQ4CV66</accession>
<evidence type="ECO:0000313" key="2">
    <source>
        <dbReference type="EMBL" id="GIF75186.1"/>
    </source>
</evidence>
<feature type="region of interest" description="Disordered" evidence="1">
    <location>
        <begin position="89"/>
        <end position="113"/>
    </location>
</feature>
<dbReference type="RefSeq" id="WP_203716067.1">
    <property type="nucleotide sequence ID" value="NZ_BONE01000040.1"/>
</dbReference>
<evidence type="ECO:0000313" key="3">
    <source>
        <dbReference type="Proteomes" id="UP000604117"/>
    </source>
</evidence>
<comment type="caution">
    <text evidence="2">The sequence shown here is derived from an EMBL/GenBank/DDBJ whole genome shotgun (WGS) entry which is preliminary data.</text>
</comment>
<protein>
    <submittedName>
        <fullName evidence="2">Uncharacterized protein</fullName>
    </submittedName>
</protein>
<name>A0ABQ4CV66_9ACTN</name>
<feature type="compositionally biased region" description="Low complexity" evidence="1">
    <location>
        <begin position="34"/>
        <end position="46"/>
    </location>
</feature>